<sequence>MENLTLGNKAVILCYIVAANFLANSTFVVAVESWHLFAYLIYLSVNIAYYIFRSIKLKLLLAAASICYILFVTIYSDPLFILLIPISIYELIGLFSKNKLLTLLCMLLPIAIVNTPDLKLLYLLSTFISFMMYAYVCVLNDKLVRIEQERETLRENVQRLTHSLSENTEYIRQSEYTIKLEERNRLSQQIHDDIGHSMAGALIQMEASRRLLATNQEKAAELLGNAIAISKDGLERIRLTLKDLKPSSEELGINRLRLFVDELSTKETVIASLTYDGDIDRITPIQWQIIQKNATEAVTNALKYAEATAIHIEIRVLNKFIKAVVSDNGRGAVKLVKGLGIIGMEERAATVGGTVIVDGTKGFSVTTLLPSRNE</sequence>
<name>A0A4V6P6B2_9BACL</name>
<dbReference type="InterPro" id="IPR050482">
    <property type="entry name" value="Sensor_HK_TwoCompSys"/>
</dbReference>
<dbReference type="PANTHER" id="PTHR24421">
    <property type="entry name" value="NITRATE/NITRITE SENSOR PROTEIN NARX-RELATED"/>
    <property type="match status" value="1"/>
</dbReference>
<keyword evidence="9" id="KW-0812">Transmembrane</keyword>
<feature type="transmembrane region" description="Helical" evidence="9">
    <location>
        <begin position="36"/>
        <end position="52"/>
    </location>
</feature>
<feature type="transmembrane region" description="Helical" evidence="9">
    <location>
        <begin position="120"/>
        <end position="136"/>
    </location>
</feature>
<dbReference type="Proteomes" id="UP000295418">
    <property type="component" value="Unassembled WGS sequence"/>
</dbReference>
<evidence type="ECO:0000259" key="10">
    <source>
        <dbReference type="Pfam" id="PF07730"/>
    </source>
</evidence>
<dbReference type="AlphaFoldDB" id="A0A4V6P6B2"/>
<feature type="domain" description="Signal transduction histidine kinase subgroup 3 dimerisation and phosphoacceptor" evidence="10">
    <location>
        <begin position="182"/>
        <end position="248"/>
    </location>
</feature>
<evidence type="ECO:0000256" key="4">
    <source>
        <dbReference type="ARBA" id="ARBA00022679"/>
    </source>
</evidence>
<dbReference type="GO" id="GO:0016020">
    <property type="term" value="C:membrane"/>
    <property type="evidence" value="ECO:0007669"/>
    <property type="project" value="InterPro"/>
</dbReference>
<keyword evidence="12" id="KW-1185">Reference proteome</keyword>
<evidence type="ECO:0000256" key="9">
    <source>
        <dbReference type="SAM" id="Phobius"/>
    </source>
</evidence>
<dbReference type="EMBL" id="SKFG01000012">
    <property type="protein sequence ID" value="TCZ76622.1"/>
    <property type="molecule type" value="Genomic_DNA"/>
</dbReference>
<keyword evidence="8" id="KW-0902">Two-component regulatory system</keyword>
<evidence type="ECO:0000256" key="3">
    <source>
        <dbReference type="ARBA" id="ARBA00022553"/>
    </source>
</evidence>
<dbReference type="Pfam" id="PF07730">
    <property type="entry name" value="HisKA_3"/>
    <property type="match status" value="1"/>
</dbReference>
<evidence type="ECO:0000256" key="8">
    <source>
        <dbReference type="ARBA" id="ARBA00023012"/>
    </source>
</evidence>
<dbReference type="GO" id="GO:0000155">
    <property type="term" value="F:phosphorelay sensor kinase activity"/>
    <property type="evidence" value="ECO:0007669"/>
    <property type="project" value="InterPro"/>
</dbReference>
<evidence type="ECO:0000256" key="5">
    <source>
        <dbReference type="ARBA" id="ARBA00022741"/>
    </source>
</evidence>
<dbReference type="GO" id="GO:0005524">
    <property type="term" value="F:ATP binding"/>
    <property type="evidence" value="ECO:0007669"/>
    <property type="project" value="UniProtKB-KW"/>
</dbReference>
<keyword evidence="3" id="KW-0597">Phosphoprotein</keyword>
<dbReference type="Gene3D" id="1.20.5.1930">
    <property type="match status" value="1"/>
</dbReference>
<dbReference type="Gene3D" id="3.30.565.10">
    <property type="entry name" value="Histidine kinase-like ATPase, C-terminal domain"/>
    <property type="match status" value="1"/>
</dbReference>
<reference evidence="11 12" key="1">
    <citation type="submission" date="2019-03" db="EMBL/GenBank/DDBJ databases">
        <authorList>
            <person name="Kim M.K.M."/>
        </authorList>
    </citation>
    <scope>NUCLEOTIDE SEQUENCE [LARGE SCALE GENOMIC DNA]</scope>
    <source>
        <strain evidence="11 12">18JY21-1</strain>
    </source>
</reference>
<dbReference type="EC" id="2.7.13.3" evidence="2"/>
<feature type="transmembrane region" description="Helical" evidence="9">
    <location>
        <begin position="94"/>
        <end position="113"/>
    </location>
</feature>
<evidence type="ECO:0000256" key="2">
    <source>
        <dbReference type="ARBA" id="ARBA00012438"/>
    </source>
</evidence>
<comment type="caution">
    <text evidence="11">The sequence shown here is derived from an EMBL/GenBank/DDBJ whole genome shotgun (WGS) entry which is preliminary data.</text>
</comment>
<protein>
    <recommendedName>
        <fullName evidence="2">histidine kinase</fullName>
        <ecNumber evidence="2">2.7.13.3</ecNumber>
    </recommendedName>
</protein>
<evidence type="ECO:0000256" key="1">
    <source>
        <dbReference type="ARBA" id="ARBA00000085"/>
    </source>
</evidence>
<keyword evidence="7" id="KW-0067">ATP-binding</keyword>
<comment type="catalytic activity">
    <reaction evidence="1">
        <text>ATP + protein L-histidine = ADP + protein N-phospho-L-histidine.</text>
        <dbReference type="EC" id="2.7.13.3"/>
    </reaction>
</comment>
<dbReference type="PANTHER" id="PTHR24421:SF10">
    <property type="entry name" value="NITRATE_NITRITE SENSOR PROTEIN NARQ"/>
    <property type="match status" value="1"/>
</dbReference>
<keyword evidence="9" id="KW-0472">Membrane</keyword>
<gene>
    <name evidence="11" type="ORF">E0485_13610</name>
</gene>
<keyword evidence="5" id="KW-0547">Nucleotide-binding</keyword>
<organism evidence="11 12">
    <name type="scientific">Paenibacillus albiflavus</name>
    <dbReference type="NCBI Taxonomy" id="2545760"/>
    <lineage>
        <taxon>Bacteria</taxon>
        <taxon>Bacillati</taxon>
        <taxon>Bacillota</taxon>
        <taxon>Bacilli</taxon>
        <taxon>Bacillales</taxon>
        <taxon>Paenibacillaceae</taxon>
        <taxon>Paenibacillus</taxon>
    </lineage>
</organism>
<evidence type="ECO:0000313" key="12">
    <source>
        <dbReference type="Proteomes" id="UP000295418"/>
    </source>
</evidence>
<dbReference type="OrthoDB" id="199946at2"/>
<accession>A0A4V6P6B2</accession>
<dbReference type="RefSeq" id="WP_132418595.1">
    <property type="nucleotide sequence ID" value="NZ_SKFG01000012.1"/>
</dbReference>
<keyword evidence="4" id="KW-0808">Transferase</keyword>
<dbReference type="CDD" id="cd16917">
    <property type="entry name" value="HATPase_UhpB-NarQ-NarX-like"/>
    <property type="match status" value="1"/>
</dbReference>
<feature type="transmembrane region" description="Helical" evidence="9">
    <location>
        <begin position="12"/>
        <end position="30"/>
    </location>
</feature>
<evidence type="ECO:0000313" key="11">
    <source>
        <dbReference type="EMBL" id="TCZ76622.1"/>
    </source>
</evidence>
<dbReference type="GO" id="GO:0046983">
    <property type="term" value="F:protein dimerization activity"/>
    <property type="evidence" value="ECO:0007669"/>
    <property type="project" value="InterPro"/>
</dbReference>
<evidence type="ECO:0000256" key="6">
    <source>
        <dbReference type="ARBA" id="ARBA00022777"/>
    </source>
</evidence>
<keyword evidence="9" id="KW-1133">Transmembrane helix</keyword>
<keyword evidence="6 11" id="KW-0418">Kinase</keyword>
<evidence type="ECO:0000256" key="7">
    <source>
        <dbReference type="ARBA" id="ARBA00022840"/>
    </source>
</evidence>
<feature type="transmembrane region" description="Helical" evidence="9">
    <location>
        <begin position="59"/>
        <end position="88"/>
    </location>
</feature>
<dbReference type="SUPFAM" id="SSF55874">
    <property type="entry name" value="ATPase domain of HSP90 chaperone/DNA topoisomerase II/histidine kinase"/>
    <property type="match status" value="1"/>
</dbReference>
<proteinExistence type="predicted"/>
<dbReference type="InterPro" id="IPR011712">
    <property type="entry name" value="Sig_transdc_His_kin_sub3_dim/P"/>
</dbReference>
<dbReference type="InterPro" id="IPR036890">
    <property type="entry name" value="HATPase_C_sf"/>
</dbReference>